<evidence type="ECO:0000256" key="2">
    <source>
        <dbReference type="SAM" id="SignalP"/>
    </source>
</evidence>
<dbReference type="RefSeq" id="WP_132378464.1">
    <property type="nucleotide sequence ID" value="NZ_JAQQEZ010000042.1"/>
</dbReference>
<dbReference type="EMBL" id="JAQQEZ010000042">
    <property type="protein sequence ID" value="MFM0006525.1"/>
    <property type="molecule type" value="Genomic_DNA"/>
</dbReference>
<evidence type="ECO:0000256" key="1">
    <source>
        <dbReference type="SAM" id="MobiDB-lite"/>
    </source>
</evidence>
<feature type="signal peptide" evidence="2">
    <location>
        <begin position="1"/>
        <end position="21"/>
    </location>
</feature>
<sequence length="81" mass="8564">MKTLRIVALCAIGMFLGQAWAQDKPVPSGTAPAVQDVGGVTDASRGETGMAMSPARQTYPDLNALQSGDQSRFGTSTFRHH</sequence>
<evidence type="ECO:0000313" key="3">
    <source>
        <dbReference type="EMBL" id="MFM0006525.1"/>
    </source>
</evidence>
<comment type="caution">
    <text evidence="3">The sequence shown here is derived from an EMBL/GenBank/DDBJ whole genome shotgun (WGS) entry which is preliminary data.</text>
</comment>
<gene>
    <name evidence="3" type="ORF">PQR57_36765</name>
</gene>
<reference evidence="3 4" key="1">
    <citation type="journal article" date="2024" name="Chem. Sci.">
        <title>Discovery of megapolipeptins by genome mining of a Burkholderiales bacteria collection.</title>
        <authorList>
            <person name="Paulo B.S."/>
            <person name="Recchia M.J.J."/>
            <person name="Lee S."/>
            <person name="Fergusson C.H."/>
            <person name="Romanowski S.B."/>
            <person name="Hernandez A."/>
            <person name="Krull N."/>
            <person name="Liu D.Y."/>
            <person name="Cavanagh H."/>
            <person name="Bos A."/>
            <person name="Gray C.A."/>
            <person name="Murphy B.T."/>
            <person name="Linington R.G."/>
            <person name="Eustaquio A.S."/>
        </authorList>
    </citation>
    <scope>NUCLEOTIDE SEQUENCE [LARGE SCALE GENOMIC DNA]</scope>
    <source>
        <strain evidence="3 4">RL17-350-BIC-A</strain>
    </source>
</reference>
<feature type="chain" id="PRO_5047189197" description="DUF4148 domain-containing protein" evidence="2">
    <location>
        <begin position="22"/>
        <end position="81"/>
    </location>
</feature>
<feature type="compositionally biased region" description="Polar residues" evidence="1">
    <location>
        <begin position="64"/>
        <end position="81"/>
    </location>
</feature>
<accession>A0ABW9B0Y8</accession>
<dbReference type="Proteomes" id="UP001629230">
    <property type="component" value="Unassembled WGS sequence"/>
</dbReference>
<proteinExistence type="predicted"/>
<name>A0ABW9B0Y8_9BURK</name>
<evidence type="ECO:0000313" key="4">
    <source>
        <dbReference type="Proteomes" id="UP001629230"/>
    </source>
</evidence>
<protein>
    <recommendedName>
        <fullName evidence="5">DUF4148 domain-containing protein</fullName>
    </recommendedName>
</protein>
<keyword evidence="2" id="KW-0732">Signal</keyword>
<evidence type="ECO:0008006" key="5">
    <source>
        <dbReference type="Google" id="ProtNLM"/>
    </source>
</evidence>
<keyword evidence="4" id="KW-1185">Reference proteome</keyword>
<feature type="region of interest" description="Disordered" evidence="1">
    <location>
        <begin position="25"/>
        <end position="81"/>
    </location>
</feature>
<organism evidence="3 4">
    <name type="scientific">Paraburkholderia dipogonis</name>
    <dbReference type="NCBI Taxonomy" id="1211383"/>
    <lineage>
        <taxon>Bacteria</taxon>
        <taxon>Pseudomonadati</taxon>
        <taxon>Pseudomonadota</taxon>
        <taxon>Betaproteobacteria</taxon>
        <taxon>Burkholderiales</taxon>
        <taxon>Burkholderiaceae</taxon>
        <taxon>Paraburkholderia</taxon>
    </lineage>
</organism>